<dbReference type="Proteomes" id="UP000053586">
    <property type="component" value="Unassembled WGS sequence"/>
</dbReference>
<dbReference type="FunFam" id="2.70.70.10:FF:000019">
    <property type="entry name" value="M23 family peptidase"/>
    <property type="match status" value="1"/>
</dbReference>
<reference evidence="2 3" key="2">
    <citation type="journal article" date="2017" name="Antonie Van Leeuwenhoek">
        <title>Rhizobium rhizosphaerae sp. nov., a novel species isolated from rice rhizosphere.</title>
        <authorList>
            <person name="Zhao J.J."/>
            <person name="Zhang J."/>
            <person name="Zhang R.J."/>
            <person name="Zhang C.W."/>
            <person name="Yin H.Q."/>
            <person name="Zhang X.X."/>
        </authorList>
    </citation>
    <scope>NUCLEOTIDE SEQUENCE [LARGE SCALE GENOMIC DNA]</scope>
    <source>
        <strain evidence="2 3">ACAM 611</strain>
    </source>
</reference>
<gene>
    <name evidence="2" type="ORF">GPUN_1046</name>
</gene>
<dbReference type="InterPro" id="IPR050570">
    <property type="entry name" value="Cell_wall_metabolism_enzyme"/>
</dbReference>
<dbReference type="Pfam" id="PF01551">
    <property type="entry name" value="Peptidase_M23"/>
    <property type="match status" value="1"/>
</dbReference>
<sequence length="273" mass="30486">MITKLLKQVMIVMFMLLSKLAFAQPLLVGEFMQGSLLRGKLPANYLVSLNDSSVKVSAYGDFVFGFGRDADLSHELKWKLPDSPRWQIQTITLKKREYQEDRIEGVAQKFVSPPKEVQARISKDNRAIANARAHNSNFLYFTQDFILPAKGRISGVYGSRRIFNGEPKRPHFGLDIANKTGTPVIAPATGVVRLAHSDMFYSGGTLIIDHGFGVTSTFIHLSKLHVEEGQRVEQGALVAEIGATGRVTGPHLDWRINWFKERLDPALLVTLPL</sequence>
<organism evidence="2 3">
    <name type="scientific">Glaciecola punicea ACAM 611</name>
    <dbReference type="NCBI Taxonomy" id="1121923"/>
    <lineage>
        <taxon>Bacteria</taxon>
        <taxon>Pseudomonadati</taxon>
        <taxon>Pseudomonadota</taxon>
        <taxon>Gammaproteobacteria</taxon>
        <taxon>Alteromonadales</taxon>
        <taxon>Alteromonadaceae</taxon>
        <taxon>Glaciecola</taxon>
    </lineage>
</organism>
<feature type="domain" description="M23ase beta-sheet core" evidence="1">
    <location>
        <begin position="170"/>
        <end position="265"/>
    </location>
</feature>
<dbReference type="Gene3D" id="2.70.70.10">
    <property type="entry name" value="Glucose Permease (Domain IIA)"/>
    <property type="match status" value="1"/>
</dbReference>
<dbReference type="PANTHER" id="PTHR21666:SF285">
    <property type="entry name" value="M23 FAMILY METALLOPEPTIDASE"/>
    <property type="match status" value="1"/>
</dbReference>
<dbReference type="EMBL" id="BAET01000008">
    <property type="protein sequence ID" value="GAB55177.1"/>
    <property type="molecule type" value="Genomic_DNA"/>
</dbReference>
<dbReference type="STRING" id="56804.BAE46_01790"/>
<dbReference type="eggNOG" id="COG0739">
    <property type="taxonomic scope" value="Bacteria"/>
</dbReference>
<keyword evidence="3" id="KW-1185">Reference proteome</keyword>
<name>H5TA50_9ALTE</name>
<dbReference type="InterPro" id="IPR011055">
    <property type="entry name" value="Dup_hybrid_motif"/>
</dbReference>
<dbReference type="AlphaFoldDB" id="H5TA50"/>
<dbReference type="CDD" id="cd12797">
    <property type="entry name" value="M23_peptidase"/>
    <property type="match status" value="1"/>
</dbReference>
<protein>
    <recommendedName>
        <fullName evidence="1">M23ase beta-sheet core domain-containing protein</fullName>
    </recommendedName>
</protein>
<evidence type="ECO:0000313" key="3">
    <source>
        <dbReference type="Proteomes" id="UP000053586"/>
    </source>
</evidence>
<comment type="caution">
    <text evidence="2">The sequence shown here is derived from an EMBL/GenBank/DDBJ whole genome shotgun (WGS) entry which is preliminary data.</text>
</comment>
<dbReference type="GO" id="GO:0004222">
    <property type="term" value="F:metalloendopeptidase activity"/>
    <property type="evidence" value="ECO:0007669"/>
    <property type="project" value="TreeGrafter"/>
</dbReference>
<evidence type="ECO:0000259" key="1">
    <source>
        <dbReference type="Pfam" id="PF01551"/>
    </source>
</evidence>
<evidence type="ECO:0000313" key="2">
    <source>
        <dbReference type="EMBL" id="GAB55177.1"/>
    </source>
</evidence>
<accession>H5TA50</accession>
<dbReference type="InterPro" id="IPR016047">
    <property type="entry name" value="M23ase_b-sheet_dom"/>
</dbReference>
<dbReference type="SUPFAM" id="SSF51261">
    <property type="entry name" value="Duplicated hybrid motif"/>
    <property type="match status" value="1"/>
</dbReference>
<proteinExistence type="predicted"/>
<reference evidence="2 3" key="1">
    <citation type="journal article" date="2012" name="J. Bacteriol.">
        <title>Genome sequence of proteorhodopsin-containing sea ice bacterium Glaciecola punicea ACAM 611T.</title>
        <authorList>
            <person name="Qin Q.-L."/>
            <person name="Xie B.-B."/>
            <person name="Shu Y.-L."/>
            <person name="Rong J.-C."/>
            <person name="Zhao D.-L."/>
            <person name="Zhang X.-Y."/>
            <person name="Chen X.-L."/>
            <person name="Zhou B.-C."/>
            <person name="Zhanga Y.-Z."/>
        </authorList>
    </citation>
    <scope>NUCLEOTIDE SEQUENCE [LARGE SCALE GENOMIC DNA]</scope>
    <source>
        <strain evidence="2 3">ACAM 611</strain>
    </source>
</reference>
<dbReference type="PANTHER" id="PTHR21666">
    <property type="entry name" value="PEPTIDASE-RELATED"/>
    <property type="match status" value="1"/>
</dbReference>